<organism evidence="3 4">
    <name type="scientific">Aurantiacibacter atlanticus</name>
    <dbReference type="NCBI Taxonomy" id="1648404"/>
    <lineage>
        <taxon>Bacteria</taxon>
        <taxon>Pseudomonadati</taxon>
        <taxon>Pseudomonadota</taxon>
        <taxon>Alphaproteobacteria</taxon>
        <taxon>Sphingomonadales</taxon>
        <taxon>Erythrobacteraceae</taxon>
        <taxon>Aurantiacibacter</taxon>
    </lineage>
</organism>
<dbReference type="SUPFAM" id="SSF52540">
    <property type="entry name" value="P-loop containing nucleoside triphosphate hydrolases"/>
    <property type="match status" value="1"/>
</dbReference>
<gene>
    <name evidence="3" type="ORF">CP97_14900</name>
</gene>
<accession>A0A161J4J7</accession>
<feature type="domain" description="Rad50/SbcC-type AAA" evidence="2">
    <location>
        <begin position="6"/>
        <end position="256"/>
    </location>
</feature>
<protein>
    <recommendedName>
        <fullName evidence="2">Rad50/SbcC-type AAA domain-containing protein</fullName>
    </recommendedName>
</protein>
<dbReference type="InterPro" id="IPR038729">
    <property type="entry name" value="Rad50/SbcC_AAA"/>
</dbReference>
<dbReference type="PANTHER" id="PTHR32114">
    <property type="entry name" value="ABC TRANSPORTER ABCH.3"/>
    <property type="match status" value="1"/>
</dbReference>
<dbReference type="EMBL" id="CP015441">
    <property type="protein sequence ID" value="ANC50589.1"/>
    <property type="molecule type" value="Genomic_DNA"/>
</dbReference>
<dbReference type="Pfam" id="PF13476">
    <property type="entry name" value="AAA_23"/>
    <property type="match status" value="1"/>
</dbReference>
<keyword evidence="3" id="KW-0614">Plasmid</keyword>
<dbReference type="AlphaFoldDB" id="A0A161J4J7"/>
<proteinExistence type="predicted"/>
<reference evidence="3 4" key="1">
    <citation type="submission" date="2016-04" db="EMBL/GenBank/DDBJ databases">
        <title>The complete genome sequence of Erythrobacter atlanticus s21-N3.</title>
        <authorList>
            <person name="Wang W."/>
            <person name="Wang L."/>
            <person name="Zhuang L."/>
            <person name="Shao Z."/>
        </authorList>
    </citation>
    <scope>NUCLEOTIDE SEQUENCE [LARGE SCALE GENOMIC DNA]</scope>
    <source>
        <strain evidence="4">s21-N3</strain>
        <plasmid evidence="4">Plasmid</plasmid>
    </source>
</reference>
<sequence>MKLHTLKARNFMPYRDPVTIDFPTDDHQNVMLVFGDNMRGKTSLMNALRWGFYGKAMGRHSRPIPLHKLVNRDGARMDDWDVDVFLRFEASGREYELRRTATRRSHVATPNRPEDFIVATHLTRDGVVIAGDQVEAEINKFAPEQVARFFLFDGELLGEYEELLIEGSEQGRQIKEAIEQVLGVPALTNGRAELGAILKAATKKQTQEMQHVKGLERSAANMSSLTTLLESQEKDLSGLVEKMAKTRDERASLEDDLEQAASLLAHKANLDAGRKSAEEASDTLKQKRQERHAILSSAWRDMLDAKLDARRKVLRDHQKKASDLLKQRIRLEDKIDDIKRALDQKECPTCFQPFPEKDRAKLGTQLGQLEGQHSELCAEGSDHSDSSSELALLDEIRGINARDRIADIDRDIRAAEVKLQRAENDIERAHEKIAGHDTAELARKRVLHQEKLKEEGRLTEAIKLGEKTIAKTNEDLAVARKSIEGLAGARSQRSTVKARVAGEVEACFAASVERLRDKLRERVQDLASKSFKEMTTQKSYRGLEINENYGLSIIDSAGHPVSIRSAGAEQVVALSLIDGLNRTGRSIGPVVMDTPFGRLDPHHRDNILRYLPTVTSQFVLLVHGGEIRPETDLASIKAKIGASYRINEVSENQSNVERVSL</sequence>
<feature type="coiled-coil region" evidence="1">
    <location>
        <begin position="229"/>
        <end position="290"/>
    </location>
</feature>
<dbReference type="InterPro" id="IPR027417">
    <property type="entry name" value="P-loop_NTPase"/>
</dbReference>
<keyword evidence="4" id="KW-1185">Reference proteome</keyword>
<keyword evidence="1" id="KW-0175">Coiled coil</keyword>
<dbReference type="GO" id="GO:0006302">
    <property type="term" value="P:double-strand break repair"/>
    <property type="evidence" value="ECO:0007669"/>
    <property type="project" value="InterPro"/>
</dbReference>
<evidence type="ECO:0000256" key="1">
    <source>
        <dbReference type="SAM" id="Coils"/>
    </source>
</evidence>
<dbReference type="KEGG" id="ery:CP97_14900"/>
<dbReference type="OrthoDB" id="9795626at2"/>
<dbReference type="Gene3D" id="3.40.50.300">
    <property type="entry name" value="P-loop containing nucleotide triphosphate hydrolases"/>
    <property type="match status" value="2"/>
</dbReference>
<dbReference type="Proteomes" id="UP000059113">
    <property type="component" value="Plasmid"/>
</dbReference>
<evidence type="ECO:0000313" key="4">
    <source>
        <dbReference type="Proteomes" id="UP000059113"/>
    </source>
</evidence>
<geneLocation type="plasmid" evidence="4"/>
<evidence type="ECO:0000259" key="2">
    <source>
        <dbReference type="Pfam" id="PF13476"/>
    </source>
</evidence>
<evidence type="ECO:0000313" key="3">
    <source>
        <dbReference type="EMBL" id="ANC50589.1"/>
    </source>
</evidence>
<feature type="coiled-coil region" evidence="1">
    <location>
        <begin position="314"/>
        <end position="341"/>
    </location>
</feature>
<feature type="coiled-coil region" evidence="1">
    <location>
        <begin position="405"/>
        <end position="439"/>
    </location>
</feature>
<dbReference type="PANTHER" id="PTHR32114:SF2">
    <property type="entry name" value="ABC TRANSPORTER ABCH.3"/>
    <property type="match status" value="1"/>
</dbReference>
<dbReference type="GO" id="GO:0016887">
    <property type="term" value="F:ATP hydrolysis activity"/>
    <property type="evidence" value="ECO:0007669"/>
    <property type="project" value="InterPro"/>
</dbReference>
<name>A0A161J4J7_9SPHN</name>